<accession>A0A9P7VSL7</accession>
<dbReference type="RefSeq" id="XP_043038774.1">
    <property type="nucleotide sequence ID" value="XM_043186487.1"/>
</dbReference>
<dbReference type="Proteomes" id="UP000812287">
    <property type="component" value="Unassembled WGS sequence"/>
</dbReference>
<gene>
    <name evidence="1" type="ORF">BT62DRAFT_933100</name>
</gene>
<dbReference type="EMBL" id="MU250537">
    <property type="protein sequence ID" value="KAG7445274.1"/>
    <property type="molecule type" value="Genomic_DNA"/>
</dbReference>
<keyword evidence="2" id="KW-1185">Reference proteome</keyword>
<dbReference type="GeneID" id="66108784"/>
<protein>
    <submittedName>
        <fullName evidence="1">Uncharacterized protein</fullName>
    </submittedName>
</protein>
<evidence type="ECO:0000313" key="2">
    <source>
        <dbReference type="Proteomes" id="UP000812287"/>
    </source>
</evidence>
<comment type="caution">
    <text evidence="1">The sequence shown here is derived from an EMBL/GenBank/DDBJ whole genome shotgun (WGS) entry which is preliminary data.</text>
</comment>
<evidence type="ECO:0000313" key="1">
    <source>
        <dbReference type="EMBL" id="KAG7445274.1"/>
    </source>
</evidence>
<proteinExistence type="predicted"/>
<reference evidence="1" key="1">
    <citation type="submission" date="2020-11" db="EMBL/GenBank/DDBJ databases">
        <title>Adaptations for nitrogen fixation in a non-lichenized fungal sporocarp promotes dispersal by wood-feeding termites.</title>
        <authorList>
            <consortium name="DOE Joint Genome Institute"/>
            <person name="Koch R.A."/>
            <person name="Yoon G."/>
            <person name="Arayal U."/>
            <person name="Lail K."/>
            <person name="Amirebrahimi M."/>
            <person name="Labutti K."/>
            <person name="Lipzen A."/>
            <person name="Riley R."/>
            <person name="Barry K."/>
            <person name="Henrissat B."/>
            <person name="Grigoriev I.V."/>
            <person name="Herr J.R."/>
            <person name="Aime M.C."/>
        </authorList>
    </citation>
    <scope>NUCLEOTIDE SEQUENCE</scope>
    <source>
        <strain evidence="1">MCA 3950</strain>
    </source>
</reference>
<organism evidence="1 2">
    <name type="scientific">Guyanagaster necrorhizus</name>
    <dbReference type="NCBI Taxonomy" id="856835"/>
    <lineage>
        <taxon>Eukaryota</taxon>
        <taxon>Fungi</taxon>
        <taxon>Dikarya</taxon>
        <taxon>Basidiomycota</taxon>
        <taxon>Agaricomycotina</taxon>
        <taxon>Agaricomycetes</taxon>
        <taxon>Agaricomycetidae</taxon>
        <taxon>Agaricales</taxon>
        <taxon>Marasmiineae</taxon>
        <taxon>Physalacriaceae</taxon>
        <taxon>Guyanagaster</taxon>
    </lineage>
</organism>
<sequence length="72" mass="8278">MSRPCTLYKASRHVEMELSSTGCVRNLPSLIQKPTEDLLILPFRRGNTYHKYAQITVDRPDRYVTGSIMSHP</sequence>
<name>A0A9P7VSL7_9AGAR</name>
<dbReference type="AlphaFoldDB" id="A0A9P7VSL7"/>